<dbReference type="InterPro" id="IPR023997">
    <property type="entry name" value="TonB-dep_OMP_SusC/RagA_CS"/>
</dbReference>
<keyword evidence="2 7" id="KW-0813">Transport</keyword>
<evidence type="ECO:0000256" key="2">
    <source>
        <dbReference type="ARBA" id="ARBA00022448"/>
    </source>
</evidence>
<accession>A0A1H3ZF25</accession>
<dbReference type="NCBIfam" id="TIGR04056">
    <property type="entry name" value="OMP_RagA_SusC"/>
    <property type="match status" value="1"/>
</dbReference>
<dbReference type="InterPro" id="IPR037066">
    <property type="entry name" value="Plug_dom_sf"/>
</dbReference>
<dbReference type="EMBL" id="FNRI01000002">
    <property type="protein sequence ID" value="SEA22021.1"/>
    <property type="molecule type" value="Genomic_DNA"/>
</dbReference>
<keyword evidence="5 7" id="KW-0472">Membrane</keyword>
<dbReference type="STRING" id="1033731.SAMN05444145_102183"/>
<dbReference type="GO" id="GO:0009279">
    <property type="term" value="C:cell outer membrane"/>
    <property type="evidence" value="ECO:0007669"/>
    <property type="project" value="UniProtKB-SubCell"/>
</dbReference>
<keyword evidence="3 7" id="KW-1134">Transmembrane beta strand</keyword>
<evidence type="ECO:0000313" key="10">
    <source>
        <dbReference type="EMBL" id="SEA22021.1"/>
    </source>
</evidence>
<feature type="chain" id="PRO_5010285465" evidence="8">
    <location>
        <begin position="19"/>
        <end position="1123"/>
    </location>
</feature>
<evidence type="ECO:0000256" key="7">
    <source>
        <dbReference type="PROSITE-ProRule" id="PRU01360"/>
    </source>
</evidence>
<keyword evidence="4 7" id="KW-0812">Transmembrane</keyword>
<keyword evidence="11" id="KW-1185">Reference proteome</keyword>
<proteinExistence type="inferred from homology"/>
<evidence type="ECO:0000313" key="11">
    <source>
        <dbReference type="Proteomes" id="UP000183253"/>
    </source>
</evidence>
<dbReference type="InterPro" id="IPR012910">
    <property type="entry name" value="Plug_dom"/>
</dbReference>
<dbReference type="InterPro" id="IPR036942">
    <property type="entry name" value="Beta-barrel_TonB_sf"/>
</dbReference>
<dbReference type="Gene3D" id="2.170.130.10">
    <property type="entry name" value="TonB-dependent receptor, plug domain"/>
    <property type="match status" value="1"/>
</dbReference>
<dbReference type="InterPro" id="IPR023996">
    <property type="entry name" value="TonB-dep_OMP_SusC/RagA"/>
</dbReference>
<dbReference type="RefSeq" id="WP_010263449.1">
    <property type="nucleotide sequence ID" value="NZ_CAEG01000012.1"/>
</dbReference>
<dbReference type="InterPro" id="IPR039426">
    <property type="entry name" value="TonB-dep_rcpt-like"/>
</dbReference>
<dbReference type="NCBIfam" id="TIGR04057">
    <property type="entry name" value="SusC_RagA_signa"/>
    <property type="match status" value="1"/>
</dbReference>
<comment type="subcellular location">
    <subcellularLocation>
        <location evidence="1 7">Cell outer membrane</location>
        <topology evidence="1 7">Multi-pass membrane protein</topology>
    </subcellularLocation>
</comment>
<keyword evidence="8" id="KW-0732">Signal</keyword>
<evidence type="ECO:0000256" key="5">
    <source>
        <dbReference type="ARBA" id="ARBA00023136"/>
    </source>
</evidence>
<feature type="domain" description="TonB-dependent receptor plug" evidence="9">
    <location>
        <begin position="122"/>
        <end position="248"/>
    </location>
</feature>
<dbReference type="InterPro" id="IPR008969">
    <property type="entry name" value="CarboxyPept-like_regulatory"/>
</dbReference>
<evidence type="ECO:0000256" key="1">
    <source>
        <dbReference type="ARBA" id="ARBA00004571"/>
    </source>
</evidence>
<reference evidence="10 11" key="1">
    <citation type="submission" date="2016-10" db="EMBL/GenBank/DDBJ databases">
        <authorList>
            <person name="de Groot N.N."/>
        </authorList>
    </citation>
    <scope>NUCLEOTIDE SEQUENCE [LARGE SCALE GENOMIC DNA]</scope>
    <source>
        <strain evidence="10 11">DSM 25383</strain>
    </source>
</reference>
<dbReference type="SUPFAM" id="SSF56935">
    <property type="entry name" value="Porins"/>
    <property type="match status" value="1"/>
</dbReference>
<evidence type="ECO:0000259" key="9">
    <source>
        <dbReference type="Pfam" id="PF07715"/>
    </source>
</evidence>
<keyword evidence="6 7" id="KW-0998">Cell outer membrane</keyword>
<evidence type="ECO:0000256" key="4">
    <source>
        <dbReference type="ARBA" id="ARBA00022692"/>
    </source>
</evidence>
<dbReference type="AlphaFoldDB" id="A0A1H3ZF25"/>
<evidence type="ECO:0000256" key="8">
    <source>
        <dbReference type="SAM" id="SignalP"/>
    </source>
</evidence>
<dbReference type="Pfam" id="PF13715">
    <property type="entry name" value="CarbopepD_reg_2"/>
    <property type="match status" value="1"/>
</dbReference>
<dbReference type="Pfam" id="PF07715">
    <property type="entry name" value="Plug"/>
    <property type="match status" value="1"/>
</dbReference>
<dbReference type="PROSITE" id="PS52016">
    <property type="entry name" value="TONB_DEPENDENT_REC_3"/>
    <property type="match status" value="1"/>
</dbReference>
<name>A0A1H3ZF25_9BACT</name>
<protein>
    <submittedName>
        <fullName evidence="10">TonB-linked outer membrane protein, SusC/RagA family</fullName>
    </submittedName>
</protein>
<dbReference type="Gene3D" id="2.60.40.1120">
    <property type="entry name" value="Carboxypeptidase-like, regulatory domain"/>
    <property type="match status" value="1"/>
</dbReference>
<dbReference type="SUPFAM" id="SSF49464">
    <property type="entry name" value="Carboxypeptidase regulatory domain-like"/>
    <property type="match status" value="1"/>
</dbReference>
<sequence>MKKLLTLFVLICPLLALAQQTRQITGQVLDRADGAPLVGATVFIAPEETQAKNYNPQGTIAYEQGRFAFKLPVSVKKVVVSYLGYEAQTLDISGKSNFTIYLSATDNKMDAVVVTGYQRIEKRKLTSSISNVKMSDIARDGVASVDEMLSGSIAGLTSTPTTGAPGGASKVKIRSTVTLNGNTDPLWVLDGMPLEGNDIPSDWSSKENVDNLYNMSIAGLNPADIEDITVLKDAAATAIYGARAANGVIIITTKSGRRNQATRVNISASLFVTDRPNLDKLNLMNASQKVDFELGLAANGRLNFQPDMGGVARILDQAGERAALREGGFSSLSPETQSAINALRKDGTDWGKEIYQVALNQQYSFSISGGGNKASYYLSGGYYNEQGTTVGTGFERLNLTMKTDYDLLKNLRFGASVFVGQNKNDSYVSDTDVFTNPSRYSRTVNPYFNAYNPDGSYAYDPDMNAYQGNDDTILNFNFLEERARTEYTLKTRSIKTIFDLDYKPVKGLRIFTQFGLQVDNSMTEKMAQENTFFTRKYAYDSRISGVEYLPKGGVIQNWNSDLSQYTWKAQAEYTGVFGKHELDLMAGLEMRGTTNTSVHTKGFGYDHKTMTTKPINFPTGSNKINEGKFKQYQKSFYENRYLSYFFTASYTYDNRYTFFGSMRYDGTNLFGVDPKYKFNPMWSVSGAWNINREKFLRDARWLDNLRLRASYGAQGNIDRSTSPYILGTWNNVSLGGVTEDRIDVSSPPNQNLRWETTYSWNAALDFAALDNRIGFTFELYGRRSKDLITNRSIPLETGFPSTSTNYGEISSRGIEFTLNTVNIRTRDFRWETSINIAHNTDKVEKVRISDDSWTPSLEGHSSSAVFAFKTAGLDEMGIPMFWKDGQKVSLQEFVGFRYELTDPWGLGMPEYYEYAPVMNNTQGSVRNSLTYIGSRNPDVTGGFNNRFYYKNFDLAVSCNFVFGQLVTRTPFYDPTQTGPGQNYTTEMAQVWSPENTSGIYPVIVGNRQPDGSAWDGWSEDSDPYRIMYWILENYPSNVGLFNNLDIWSRKINYFRVNSIRLGYAFPEKITRKLHMAGLRVHFEARNPFVIATNYDGYFDPETYGNIYAQPMARTYSVGLNITF</sequence>
<feature type="signal peptide" evidence="8">
    <location>
        <begin position="1"/>
        <end position="18"/>
    </location>
</feature>
<evidence type="ECO:0000256" key="6">
    <source>
        <dbReference type="ARBA" id="ARBA00023237"/>
    </source>
</evidence>
<comment type="similarity">
    <text evidence="7">Belongs to the TonB-dependent receptor family.</text>
</comment>
<dbReference type="Gene3D" id="2.40.170.20">
    <property type="entry name" value="TonB-dependent receptor, beta-barrel domain"/>
    <property type="match status" value="1"/>
</dbReference>
<evidence type="ECO:0000256" key="3">
    <source>
        <dbReference type="ARBA" id="ARBA00022452"/>
    </source>
</evidence>
<gene>
    <name evidence="10" type="ORF">SAMN05444145_102183</name>
</gene>
<dbReference type="Proteomes" id="UP000183253">
    <property type="component" value="Unassembled WGS sequence"/>
</dbReference>
<dbReference type="OrthoDB" id="9768177at2"/>
<organism evidence="10 11">
    <name type="scientific">Alistipes timonensis JC136</name>
    <dbReference type="NCBI Taxonomy" id="1033731"/>
    <lineage>
        <taxon>Bacteria</taxon>
        <taxon>Pseudomonadati</taxon>
        <taxon>Bacteroidota</taxon>
        <taxon>Bacteroidia</taxon>
        <taxon>Bacteroidales</taxon>
        <taxon>Rikenellaceae</taxon>
        <taxon>Alistipes</taxon>
    </lineage>
</organism>